<dbReference type="Pfam" id="PF22493">
    <property type="entry name" value="PUF_NOP9"/>
    <property type="match status" value="1"/>
</dbReference>
<keyword evidence="1" id="KW-0677">Repeat</keyword>
<evidence type="ECO:0000259" key="4">
    <source>
        <dbReference type="Pfam" id="PF08144"/>
    </source>
</evidence>
<name>A0A1Q9CW57_SYMMI</name>
<sequence>MAKKGGPHGKRGKGGATGRGKSSRVKQKNKSSQSKKGKQRNGLKSAKGSGKGKSKATKGERDVKAEQRGVKRKAVDEQNEEQKQGKKALTPKKKRKLEVTKLYGELINPGRTRKADVIVNDILEILRKRTSNKLADYCSTNVGARVIEACLKWGSKPQRRELLSHFKESLPKMAQDRYGHQVVLKLLLYSSKTSTSRKPTEEERKAQLKNLREILDQFTGKNLHATFYHRFGCKVINGIYFSTAVRAADKRRILHSIAIPQAVALLRPELPSSKPLRQLLHAEDLTEQHRRDIAQHLEEAVEKAVEKELLGYDIVHLLFQAVCEVASDSQLTQLAEQCMDGAAYLLSSKPGAEALLRLLGVANAKQRKAFCKDLKGKFAPLAMNSVDYVVMIRLATTVDDTVMLSKTMIAEWIKDMADLCFDKYAHKVLAWILQPNDKHLFSPYECQCAALPSPTSLKAAETRRQELLRHLKPAICSALLKAPLKAAGDRYAKDLLAAYLAADWDQKLVEALLASAQKEAAGEDLGSMNDGTVVNTFLVLMKLDPDKGKRLAQPLWERCLQSQLVKASTSRCSFLLLAMLKSGDDLKRSILTAVRAKKEAIEKAVSSAEASGLQVAGARKLLAEV</sequence>
<evidence type="ECO:0000313" key="6">
    <source>
        <dbReference type="Proteomes" id="UP000186817"/>
    </source>
</evidence>
<dbReference type="GO" id="GO:0003729">
    <property type="term" value="F:mRNA binding"/>
    <property type="evidence" value="ECO:0007669"/>
    <property type="project" value="TreeGrafter"/>
</dbReference>
<dbReference type="SUPFAM" id="SSF48371">
    <property type="entry name" value="ARM repeat"/>
    <property type="match status" value="1"/>
</dbReference>
<evidence type="ECO:0000256" key="3">
    <source>
        <dbReference type="SAM" id="MobiDB-lite"/>
    </source>
</evidence>
<protein>
    <submittedName>
        <fullName evidence="5">Pumilio-likey domain family member 6</fullName>
    </submittedName>
</protein>
<dbReference type="InterPro" id="IPR011989">
    <property type="entry name" value="ARM-like"/>
</dbReference>
<feature type="compositionally biased region" description="Basic residues" evidence="3">
    <location>
        <begin position="21"/>
        <end position="41"/>
    </location>
</feature>
<comment type="caution">
    <text evidence="5">The sequence shown here is derived from an EMBL/GenBank/DDBJ whole genome shotgun (WGS) entry which is preliminary data.</text>
</comment>
<dbReference type="PANTHER" id="PTHR13389">
    <property type="entry name" value="PUMILIO HOMOLOG 3"/>
    <property type="match status" value="1"/>
</dbReference>
<dbReference type="InterPro" id="IPR001313">
    <property type="entry name" value="Pumilio_RNA-bd_rpt"/>
</dbReference>
<gene>
    <name evidence="5" type="primary">puf6</name>
    <name evidence="5" type="ORF">AK812_SmicGene31686</name>
</gene>
<evidence type="ECO:0000313" key="5">
    <source>
        <dbReference type="EMBL" id="OLP87125.1"/>
    </source>
</evidence>
<accession>A0A1Q9CW57</accession>
<dbReference type="InterPro" id="IPR040059">
    <property type="entry name" value="PUM3"/>
</dbReference>
<feature type="compositionally biased region" description="Basic and acidic residues" evidence="3">
    <location>
        <begin position="57"/>
        <end position="84"/>
    </location>
</feature>
<organism evidence="5 6">
    <name type="scientific">Symbiodinium microadriaticum</name>
    <name type="common">Dinoflagellate</name>
    <name type="synonym">Zooxanthella microadriatica</name>
    <dbReference type="NCBI Taxonomy" id="2951"/>
    <lineage>
        <taxon>Eukaryota</taxon>
        <taxon>Sar</taxon>
        <taxon>Alveolata</taxon>
        <taxon>Dinophyceae</taxon>
        <taxon>Suessiales</taxon>
        <taxon>Symbiodiniaceae</taxon>
        <taxon>Symbiodinium</taxon>
    </lineage>
</organism>
<dbReference type="OMA" id="YGPEFSI"/>
<dbReference type="Proteomes" id="UP000186817">
    <property type="component" value="Unassembled WGS sequence"/>
</dbReference>
<feature type="region of interest" description="Disordered" evidence="3">
    <location>
        <begin position="1"/>
        <end position="93"/>
    </location>
</feature>
<evidence type="ECO:0000256" key="1">
    <source>
        <dbReference type="ARBA" id="ARBA00022737"/>
    </source>
</evidence>
<dbReference type="Gene3D" id="1.25.10.10">
    <property type="entry name" value="Leucine-rich Repeat Variant"/>
    <property type="match status" value="2"/>
</dbReference>
<evidence type="ECO:0000256" key="2">
    <source>
        <dbReference type="ARBA" id="ARBA00022884"/>
    </source>
</evidence>
<dbReference type="Pfam" id="PF08144">
    <property type="entry name" value="CPL"/>
    <property type="match status" value="1"/>
</dbReference>
<keyword evidence="2" id="KW-0694">RNA-binding</keyword>
<dbReference type="PANTHER" id="PTHR13389:SF0">
    <property type="entry name" value="PUMILIO HOMOLOG 3"/>
    <property type="match status" value="1"/>
</dbReference>
<dbReference type="OrthoDB" id="497380at2759"/>
<dbReference type="EMBL" id="LSRX01000878">
    <property type="protein sequence ID" value="OLP87125.1"/>
    <property type="molecule type" value="Genomic_DNA"/>
</dbReference>
<feature type="compositionally biased region" description="Basic residues" evidence="3">
    <location>
        <begin position="1"/>
        <end position="13"/>
    </location>
</feature>
<reference evidence="5 6" key="1">
    <citation type="submission" date="2016-02" db="EMBL/GenBank/DDBJ databases">
        <title>Genome analysis of coral dinoflagellate symbionts highlights evolutionary adaptations to a symbiotic lifestyle.</title>
        <authorList>
            <person name="Aranda M."/>
            <person name="Li Y."/>
            <person name="Liew Y.J."/>
            <person name="Baumgarten S."/>
            <person name="Simakov O."/>
            <person name="Wilson M."/>
            <person name="Piel J."/>
            <person name="Ashoor H."/>
            <person name="Bougouffa S."/>
            <person name="Bajic V.B."/>
            <person name="Ryu T."/>
            <person name="Ravasi T."/>
            <person name="Bayer T."/>
            <person name="Micklem G."/>
            <person name="Kim H."/>
            <person name="Bhak J."/>
            <person name="Lajeunesse T.C."/>
            <person name="Voolstra C.R."/>
        </authorList>
    </citation>
    <scope>NUCLEOTIDE SEQUENCE [LARGE SCALE GENOMIC DNA]</scope>
    <source>
        <strain evidence="5 6">CCMP2467</strain>
    </source>
</reference>
<dbReference type="AlphaFoldDB" id="A0A1Q9CW57"/>
<feature type="domain" description="CPL" evidence="4">
    <location>
        <begin position="422"/>
        <end position="520"/>
    </location>
</feature>
<proteinExistence type="predicted"/>
<dbReference type="GO" id="GO:0005730">
    <property type="term" value="C:nucleolus"/>
    <property type="evidence" value="ECO:0007669"/>
    <property type="project" value="TreeGrafter"/>
</dbReference>
<dbReference type="InterPro" id="IPR016024">
    <property type="entry name" value="ARM-type_fold"/>
</dbReference>
<dbReference type="GO" id="GO:0006417">
    <property type="term" value="P:regulation of translation"/>
    <property type="evidence" value="ECO:0007669"/>
    <property type="project" value="TreeGrafter"/>
</dbReference>
<dbReference type="SMART" id="SM00025">
    <property type="entry name" value="Pumilio"/>
    <property type="match status" value="2"/>
</dbReference>
<keyword evidence="6" id="KW-1185">Reference proteome</keyword>
<dbReference type="InterPro" id="IPR012959">
    <property type="entry name" value="CPL_dom"/>
</dbReference>